<dbReference type="GO" id="GO:0000428">
    <property type="term" value="C:DNA-directed RNA polymerase complex"/>
    <property type="evidence" value="ECO:0007669"/>
    <property type="project" value="UniProtKB-KW"/>
</dbReference>
<dbReference type="Proteomes" id="UP000028607">
    <property type="component" value="Unassembled WGS sequence"/>
</dbReference>
<dbReference type="Pfam" id="PF04963">
    <property type="entry name" value="Sigma54_CBD"/>
    <property type="match status" value="1"/>
</dbReference>
<dbReference type="PROSITE" id="PS00718">
    <property type="entry name" value="SIGMA54_2"/>
    <property type="match status" value="1"/>
</dbReference>
<evidence type="ECO:0000259" key="10">
    <source>
        <dbReference type="Pfam" id="PF04552"/>
    </source>
</evidence>
<keyword evidence="6 9" id="KW-0731">Sigma factor</keyword>
<evidence type="ECO:0000256" key="8">
    <source>
        <dbReference type="ARBA" id="ARBA00023163"/>
    </source>
</evidence>
<evidence type="ECO:0000256" key="3">
    <source>
        <dbReference type="ARBA" id="ARBA00022679"/>
    </source>
</evidence>
<dbReference type="Gene3D" id="1.10.10.60">
    <property type="entry name" value="Homeodomain-like"/>
    <property type="match status" value="1"/>
</dbReference>
<dbReference type="Pfam" id="PF04552">
    <property type="entry name" value="Sigma54_DBD"/>
    <property type="match status" value="1"/>
</dbReference>
<keyword evidence="3 9" id="KW-0808">Transferase</keyword>
<dbReference type="PRINTS" id="PR00045">
    <property type="entry name" value="SIGMA54FCT"/>
</dbReference>
<evidence type="ECO:0000256" key="4">
    <source>
        <dbReference type="ARBA" id="ARBA00022695"/>
    </source>
</evidence>
<keyword evidence="4 9" id="KW-0548">Nucleotidyltransferase</keyword>
<evidence type="ECO:0000313" key="12">
    <source>
        <dbReference type="EMBL" id="KFE36504.1"/>
    </source>
</evidence>
<accession>A0A085U0K7</accession>
<keyword evidence="2 9" id="KW-0240">DNA-directed RNA polymerase</keyword>
<dbReference type="Pfam" id="PF00309">
    <property type="entry name" value="Sigma54_AID"/>
    <property type="match status" value="1"/>
</dbReference>
<organism evidence="12 13">
    <name type="scientific">Thioclava atlantica</name>
    <dbReference type="NCBI Taxonomy" id="1317124"/>
    <lineage>
        <taxon>Bacteria</taxon>
        <taxon>Pseudomonadati</taxon>
        <taxon>Pseudomonadota</taxon>
        <taxon>Alphaproteobacteria</taxon>
        <taxon>Rhodobacterales</taxon>
        <taxon>Paracoccaceae</taxon>
        <taxon>Thioclava</taxon>
    </lineage>
</organism>
<protein>
    <recommendedName>
        <fullName evidence="9">RNA polymerase sigma-54 factor</fullName>
    </recommendedName>
</protein>
<evidence type="ECO:0000256" key="6">
    <source>
        <dbReference type="ARBA" id="ARBA00023082"/>
    </source>
</evidence>
<dbReference type="GO" id="GO:0001216">
    <property type="term" value="F:DNA-binding transcription activator activity"/>
    <property type="evidence" value="ECO:0007669"/>
    <property type="project" value="InterPro"/>
</dbReference>
<evidence type="ECO:0000256" key="1">
    <source>
        <dbReference type="ARBA" id="ARBA00008798"/>
    </source>
</evidence>
<proteinExistence type="inferred from homology"/>
<dbReference type="InterPro" id="IPR038709">
    <property type="entry name" value="RpoN_core-bd_sf"/>
</dbReference>
<feature type="domain" description="RNA polymerase sigma factor 54 core-binding" evidence="11">
    <location>
        <begin position="98"/>
        <end position="276"/>
    </location>
</feature>
<dbReference type="GO" id="GO:0016779">
    <property type="term" value="F:nucleotidyltransferase activity"/>
    <property type="evidence" value="ECO:0007669"/>
    <property type="project" value="UniProtKB-KW"/>
</dbReference>
<evidence type="ECO:0000256" key="7">
    <source>
        <dbReference type="ARBA" id="ARBA00023125"/>
    </source>
</evidence>
<reference evidence="12 13" key="2">
    <citation type="journal article" date="2015" name="Antonie Van Leeuwenhoek">
        <title>Thioclava indica sp. nov., isolated from surface seawater of the Indian Ocean.</title>
        <authorList>
            <person name="Liu Y."/>
            <person name="Lai Q."/>
            <person name="Du J."/>
            <person name="Xu H."/>
            <person name="Jiang L."/>
            <person name="Shao Z."/>
        </authorList>
    </citation>
    <scope>NUCLEOTIDE SEQUENCE [LARGE SCALE GENOMIC DNA]</scope>
    <source>
        <strain evidence="12 13">13D2W-2</strain>
    </source>
</reference>
<dbReference type="GO" id="GO:0006352">
    <property type="term" value="P:DNA-templated transcription initiation"/>
    <property type="evidence" value="ECO:0007669"/>
    <property type="project" value="InterPro"/>
</dbReference>
<dbReference type="PANTHER" id="PTHR32248">
    <property type="entry name" value="RNA POLYMERASE SIGMA-54 FACTOR"/>
    <property type="match status" value="1"/>
</dbReference>
<dbReference type="PANTHER" id="PTHR32248:SF4">
    <property type="entry name" value="RNA POLYMERASE SIGMA-54 FACTOR"/>
    <property type="match status" value="1"/>
</dbReference>
<dbReference type="NCBIfam" id="TIGR02395">
    <property type="entry name" value="rpoN_sigma"/>
    <property type="match status" value="1"/>
</dbReference>
<feature type="domain" description="RNA polymerase sigma factor 54 DNA-binding" evidence="10">
    <location>
        <begin position="283"/>
        <end position="434"/>
    </location>
</feature>
<sequence length="443" mass="47730">MSQGQSMFTGPQLIARQASALAMTPELRRAISLLKLSNSELTKELLREAAVNPALTVSAPTQDVTLNLWKPPSGVKPRPPQMQVGIGGGLGEALGVAGSPGLQEHILHELRLVLRDPEDLAIGEALAEAVSPWGWLDRSVGEVAEEIQVPAQKVEVVLSRVQEIEPAGLFARDLRECLWLQAQDRDLLSPVMACLLNNLPLLAEGGLTELARLSDATEDEIRAHLALIRNFDPKPGLRFDPASPPPSEPDIIVRRRRGGWRVSLNNSTLPEIDINNRAKHGSEDLRAAELLRRAVVRRNETLLHLATEIVQCQSGWLEAGPARLAPMSFSSLAAALGLHETTVGRLAAGRMMATPRGTVTLRALCSASIATQNGEHISAVALRHRIAAMIAQEGSKPLNDVQIVENLADAGILLARRTVAKYRSQMGIPNASVREEKLGSAGA</sequence>
<dbReference type="PROSITE" id="PS50044">
    <property type="entry name" value="SIGMA54_3"/>
    <property type="match status" value="1"/>
</dbReference>
<keyword evidence="8 9" id="KW-0804">Transcription</keyword>
<reference evidence="13" key="1">
    <citation type="submission" date="2013-04" db="EMBL/GenBank/DDBJ databases">
        <title>Thioclava sp. 13D2W-2 Genome Sequencing.</title>
        <authorList>
            <person name="Lai Q."/>
            <person name="Li G."/>
            <person name="Shao Z."/>
        </authorList>
    </citation>
    <scope>NUCLEOTIDE SEQUENCE [LARGE SCALE GENOMIC DNA]</scope>
    <source>
        <strain evidence="13">13D2W-2</strain>
    </source>
</reference>
<comment type="similarity">
    <text evidence="1 9">Belongs to the sigma-54 factor family.</text>
</comment>
<dbReference type="InterPro" id="IPR007634">
    <property type="entry name" value="RNA_pol_sigma_54_DNA-bd"/>
</dbReference>
<dbReference type="GO" id="GO:0003677">
    <property type="term" value="F:DNA binding"/>
    <property type="evidence" value="ECO:0007669"/>
    <property type="project" value="UniProtKB-KW"/>
</dbReference>
<dbReference type="InterPro" id="IPR000394">
    <property type="entry name" value="RNA_pol_sigma_54"/>
</dbReference>
<keyword evidence="5 9" id="KW-0805">Transcription regulation</keyword>
<evidence type="ECO:0000313" key="13">
    <source>
        <dbReference type="Proteomes" id="UP000028607"/>
    </source>
</evidence>
<dbReference type="GO" id="GO:0016987">
    <property type="term" value="F:sigma factor activity"/>
    <property type="evidence" value="ECO:0007669"/>
    <property type="project" value="UniProtKB-KW"/>
</dbReference>
<dbReference type="PIRSF" id="PIRSF000774">
    <property type="entry name" value="RpoN"/>
    <property type="match status" value="1"/>
</dbReference>
<keyword evidence="13" id="KW-1185">Reference proteome</keyword>
<dbReference type="Gene3D" id="1.10.10.1330">
    <property type="entry name" value="RNA polymerase sigma-54 factor, core-binding domain"/>
    <property type="match status" value="1"/>
</dbReference>
<comment type="caution">
    <text evidence="12">The sequence shown here is derived from an EMBL/GenBank/DDBJ whole genome shotgun (WGS) entry which is preliminary data.</text>
</comment>
<evidence type="ECO:0000256" key="5">
    <source>
        <dbReference type="ARBA" id="ARBA00023015"/>
    </source>
</evidence>
<evidence type="ECO:0000259" key="11">
    <source>
        <dbReference type="Pfam" id="PF04963"/>
    </source>
</evidence>
<dbReference type="AlphaFoldDB" id="A0A085U0K7"/>
<keyword evidence="7 9" id="KW-0238">DNA-binding</keyword>
<evidence type="ECO:0000256" key="9">
    <source>
        <dbReference type="PIRNR" id="PIRNR000774"/>
    </source>
</evidence>
<dbReference type="EMBL" id="AQRC01000001">
    <property type="protein sequence ID" value="KFE36504.1"/>
    <property type="molecule type" value="Genomic_DNA"/>
</dbReference>
<dbReference type="STRING" id="1317124.DW2_00055"/>
<dbReference type="PATRIC" id="fig|1317124.6.peg.10"/>
<gene>
    <name evidence="12" type="ORF">DW2_00055</name>
</gene>
<dbReference type="eggNOG" id="COG1508">
    <property type="taxonomic scope" value="Bacteria"/>
</dbReference>
<comment type="function">
    <text evidence="9">Sigma factors are initiation factors that promote the attachment of RNA polymerase to specific initiation sites and are then released.</text>
</comment>
<dbReference type="InterPro" id="IPR007046">
    <property type="entry name" value="RNA_pol_sigma_54_core-bd"/>
</dbReference>
<name>A0A085U0K7_9RHOB</name>
<evidence type="ECO:0000256" key="2">
    <source>
        <dbReference type="ARBA" id="ARBA00022478"/>
    </source>
</evidence>